<dbReference type="STRING" id="10029.G3IGR1"/>
<dbReference type="Proteomes" id="UP000001075">
    <property type="component" value="Unassembled WGS sequence"/>
</dbReference>
<feature type="domain" description="SMC hinge" evidence="10">
    <location>
        <begin position="57"/>
        <end position="108"/>
    </location>
</feature>
<dbReference type="GO" id="GO:0051321">
    <property type="term" value="P:meiotic cell cycle"/>
    <property type="evidence" value="ECO:0007669"/>
    <property type="project" value="UniProtKB-ARBA"/>
</dbReference>
<dbReference type="InterPro" id="IPR028468">
    <property type="entry name" value="Smc1_ABC"/>
</dbReference>
<comment type="subcellular location">
    <subcellularLocation>
        <location evidence="2">Chromosome</location>
    </subcellularLocation>
    <subcellularLocation>
        <location evidence="1">Nucleus</location>
    </subcellularLocation>
</comment>
<accession>G3IGR1</accession>
<dbReference type="PANTHER" id="PTHR18937:SF147">
    <property type="entry name" value="STRUCTURAL MAINTENANCE OF CHROMOSOMES PROTEIN 1B"/>
    <property type="match status" value="1"/>
</dbReference>
<dbReference type="AlphaFoldDB" id="G3IGR1"/>
<evidence type="ECO:0000313" key="11">
    <source>
        <dbReference type="EMBL" id="EGW09904.1"/>
    </source>
</evidence>
<dbReference type="GO" id="GO:0031981">
    <property type="term" value="C:nuclear lumen"/>
    <property type="evidence" value="ECO:0007669"/>
    <property type="project" value="UniProtKB-ARBA"/>
</dbReference>
<organism evidence="11 12">
    <name type="scientific">Cricetulus griseus</name>
    <name type="common">Chinese hamster</name>
    <name type="synonym">Cricetulus barabensis griseus</name>
    <dbReference type="NCBI Taxonomy" id="10029"/>
    <lineage>
        <taxon>Eukaryota</taxon>
        <taxon>Metazoa</taxon>
        <taxon>Chordata</taxon>
        <taxon>Craniata</taxon>
        <taxon>Vertebrata</taxon>
        <taxon>Euteleostomi</taxon>
        <taxon>Mammalia</taxon>
        <taxon>Eutheria</taxon>
        <taxon>Euarchontoglires</taxon>
        <taxon>Glires</taxon>
        <taxon>Rodentia</taxon>
        <taxon>Myomorpha</taxon>
        <taxon>Muroidea</taxon>
        <taxon>Cricetidae</taxon>
        <taxon>Cricetinae</taxon>
        <taxon>Cricetulus</taxon>
    </lineage>
</organism>
<proteinExistence type="inferred from homology"/>
<sequence>MGRLELLLVENFKSWRGRQVIGPFKRFTCIIGPNGSGNLRPRAVRPEGTQRPLSPTIKPINERLREIKGCKMMIDVIKTQFPQLKKVIQFVCGNGLVCETVEEARHIAFGGPERRKELMKTLRKEADLKQIQTLVQGTNTRLKYSQNELEMIKKKHLAAFYRVEDEIFQDFCEEIGVENIREFENKHVKQQQENDQKRDVGKLQKEVVIIQGSLEQKLLEKHNLLLDCKVQDIEINLVLGSLEDIIEVEAFLSPENPEEPYLDGISYNCVAPGKRFMPMDNLSGGEKCVAALALLFAVHSFRPAPFFVLDEVDAALDNTNIGKVSSYIKEQSQEQFQMIVISLKEEFYSRADALIGIYPEHDECMFSHVLTLDLSKYPDTEDQESSRRRRKPRASQSPQSPQSR</sequence>
<dbReference type="InParanoid" id="G3IGR1"/>
<dbReference type="CDD" id="cd03275">
    <property type="entry name" value="ABC_SMC1_euk"/>
    <property type="match status" value="1"/>
</dbReference>
<keyword evidence="4" id="KW-0158">Chromosome</keyword>
<feature type="compositionally biased region" description="Low complexity" evidence="8">
    <location>
        <begin position="394"/>
        <end position="404"/>
    </location>
</feature>
<dbReference type="GO" id="GO:0007062">
    <property type="term" value="P:sister chromatid cohesion"/>
    <property type="evidence" value="ECO:0007669"/>
    <property type="project" value="InterPro"/>
</dbReference>
<evidence type="ECO:0000256" key="3">
    <source>
        <dbReference type="ARBA" id="ARBA00005597"/>
    </source>
</evidence>
<dbReference type="InterPro" id="IPR027417">
    <property type="entry name" value="P-loop_NTPase"/>
</dbReference>
<keyword evidence="6" id="KW-0469">Meiosis</keyword>
<evidence type="ECO:0000313" key="12">
    <source>
        <dbReference type="Proteomes" id="UP000001075"/>
    </source>
</evidence>
<dbReference type="EMBL" id="JH002617">
    <property type="protein sequence ID" value="EGW09904.1"/>
    <property type="molecule type" value="Genomic_DNA"/>
</dbReference>
<evidence type="ECO:0000256" key="2">
    <source>
        <dbReference type="ARBA" id="ARBA00004286"/>
    </source>
</evidence>
<gene>
    <name evidence="11" type="ORF">I79_022986</name>
</gene>
<dbReference type="GO" id="GO:0005524">
    <property type="term" value="F:ATP binding"/>
    <property type="evidence" value="ECO:0007669"/>
    <property type="project" value="InterPro"/>
</dbReference>
<dbReference type="GO" id="GO:0016887">
    <property type="term" value="F:ATP hydrolysis activity"/>
    <property type="evidence" value="ECO:0007669"/>
    <property type="project" value="InterPro"/>
</dbReference>
<dbReference type="GO" id="GO:0003677">
    <property type="term" value="F:DNA binding"/>
    <property type="evidence" value="ECO:0007669"/>
    <property type="project" value="TreeGrafter"/>
</dbReference>
<dbReference type="eggNOG" id="KOG0018">
    <property type="taxonomic scope" value="Eukaryota"/>
</dbReference>
<dbReference type="InterPro" id="IPR010935">
    <property type="entry name" value="SMC_hinge"/>
</dbReference>
<dbReference type="SUPFAM" id="SSF52540">
    <property type="entry name" value="P-loop containing nucleoside triphosphate hydrolases"/>
    <property type="match status" value="1"/>
</dbReference>
<keyword evidence="5" id="KW-0539">Nucleus</keyword>
<evidence type="ECO:0000256" key="6">
    <source>
        <dbReference type="ARBA" id="ARBA00023254"/>
    </source>
</evidence>
<dbReference type="Gene3D" id="3.40.50.300">
    <property type="entry name" value="P-loop containing nucleotide triphosphate hydrolases"/>
    <property type="match status" value="2"/>
</dbReference>
<dbReference type="Pfam" id="PF06470">
    <property type="entry name" value="SMC_hinge"/>
    <property type="match status" value="1"/>
</dbReference>
<dbReference type="InterPro" id="IPR003395">
    <property type="entry name" value="RecF/RecN/SMC_N"/>
</dbReference>
<name>G3IGR1_CRIGR</name>
<evidence type="ECO:0000256" key="5">
    <source>
        <dbReference type="ARBA" id="ARBA00023242"/>
    </source>
</evidence>
<reference evidence="12" key="1">
    <citation type="journal article" date="2011" name="Nat. Biotechnol.">
        <title>The genomic sequence of the Chinese hamster ovary (CHO)-K1 cell line.</title>
        <authorList>
            <person name="Xu X."/>
            <person name="Nagarajan H."/>
            <person name="Lewis N.E."/>
            <person name="Pan S."/>
            <person name="Cai Z."/>
            <person name="Liu X."/>
            <person name="Chen W."/>
            <person name="Xie M."/>
            <person name="Wang W."/>
            <person name="Hammond S."/>
            <person name="Andersen M.R."/>
            <person name="Neff N."/>
            <person name="Passarelli B."/>
            <person name="Koh W."/>
            <person name="Fan H.C."/>
            <person name="Wang J."/>
            <person name="Gui Y."/>
            <person name="Lee K.H."/>
            <person name="Betenbaugh M.J."/>
            <person name="Quake S.R."/>
            <person name="Famili I."/>
            <person name="Palsson B.O."/>
            <person name="Wang J."/>
        </authorList>
    </citation>
    <scope>NUCLEOTIDE SEQUENCE [LARGE SCALE GENOMIC DNA]</scope>
    <source>
        <strain evidence="12">CHO K1 cell line</strain>
    </source>
</reference>
<evidence type="ECO:0000259" key="9">
    <source>
        <dbReference type="Pfam" id="PF02463"/>
    </source>
</evidence>
<dbReference type="Gene3D" id="3.30.70.1620">
    <property type="match status" value="1"/>
</dbReference>
<feature type="region of interest" description="Disordered" evidence="8">
    <location>
        <begin position="377"/>
        <end position="404"/>
    </location>
</feature>
<feature type="domain" description="RecF/RecN/SMC N-terminal" evidence="9">
    <location>
        <begin position="155"/>
        <end position="363"/>
    </location>
</feature>
<evidence type="ECO:0000256" key="1">
    <source>
        <dbReference type="ARBA" id="ARBA00004123"/>
    </source>
</evidence>
<dbReference type="Pfam" id="PF02463">
    <property type="entry name" value="SMC_N"/>
    <property type="match status" value="1"/>
</dbReference>
<evidence type="ECO:0000256" key="7">
    <source>
        <dbReference type="ARBA" id="ARBA00023306"/>
    </source>
</evidence>
<evidence type="ECO:0000256" key="4">
    <source>
        <dbReference type="ARBA" id="ARBA00022454"/>
    </source>
</evidence>
<dbReference type="GO" id="GO:0030893">
    <property type="term" value="C:meiotic cohesin complex"/>
    <property type="evidence" value="ECO:0007669"/>
    <property type="project" value="TreeGrafter"/>
</dbReference>
<evidence type="ECO:0000259" key="10">
    <source>
        <dbReference type="Pfam" id="PF06470"/>
    </source>
</evidence>
<dbReference type="PANTHER" id="PTHR18937">
    <property type="entry name" value="STRUCTURAL MAINTENANCE OF CHROMOSOMES SMC FAMILY MEMBER"/>
    <property type="match status" value="1"/>
</dbReference>
<comment type="similarity">
    <text evidence="3">Belongs to the SMC family. SMC1 subfamily.</text>
</comment>
<evidence type="ECO:0000256" key="8">
    <source>
        <dbReference type="SAM" id="MobiDB-lite"/>
    </source>
</evidence>
<keyword evidence="7" id="KW-0131">Cell cycle</keyword>
<protein>
    <submittedName>
        <fullName evidence="11">Structural maintenance of chromosomes protein 1B</fullName>
    </submittedName>
</protein>
<dbReference type="PaxDb" id="10029-XP_007619193.1"/>